<accession>A0A316HTX4</accession>
<dbReference type="AlphaFoldDB" id="A0A316HTX4"/>
<dbReference type="EMBL" id="QGHB01000016">
    <property type="protein sequence ID" value="PWK81732.1"/>
    <property type="molecule type" value="Genomic_DNA"/>
</dbReference>
<organism evidence="1 2">
    <name type="scientific">Lentzea atacamensis</name>
    <dbReference type="NCBI Taxonomy" id="531938"/>
    <lineage>
        <taxon>Bacteria</taxon>
        <taxon>Bacillati</taxon>
        <taxon>Actinomycetota</taxon>
        <taxon>Actinomycetes</taxon>
        <taxon>Pseudonocardiales</taxon>
        <taxon>Pseudonocardiaceae</taxon>
        <taxon>Lentzea</taxon>
    </lineage>
</organism>
<dbReference type="InterPro" id="IPR044000">
    <property type="entry name" value="Phage_tube_2"/>
</dbReference>
<comment type="caution">
    <text evidence="1">The sequence shown here is derived from an EMBL/GenBank/DDBJ whole genome shotgun (WGS) entry which is preliminary data.</text>
</comment>
<sequence length="321" mass="34313">MATALDAQFGIVDESTFGTPVTVTRFYEFVSESLKMDQARIESAALRSGARVTRSDRWALGKKTVGGDVTFELANKSFGLLFKHMFGGVATAQPDSGGAPTVYKHTFTPGAYPTSMTAQVGRTDTGGTTRAFTYHGCRVESWELGCSVDEIASLKVSLNGEDEDTSTALATVSYPASLSLLTFVNGTLTIGGSTASVMSASVAGQNGLATDRYFLGSTLRKQQLEMGMRTYSGTFEAEFESLTHYNRFVNGTEAEIVLNFQGGVISGAFNYEAKITANVRFDGETPNVTGPEIVGQTLPFKVVDNGTTSIKLEYTTTDVNP</sequence>
<evidence type="ECO:0000313" key="1">
    <source>
        <dbReference type="EMBL" id="PWK81732.1"/>
    </source>
</evidence>
<proteinExistence type="predicted"/>
<reference evidence="1 2" key="1">
    <citation type="submission" date="2018-05" db="EMBL/GenBank/DDBJ databases">
        <title>Genomic Encyclopedia of Type Strains, Phase IV (KMG-IV): sequencing the most valuable type-strain genomes for metagenomic binning, comparative biology and taxonomic classification.</title>
        <authorList>
            <person name="Goeker M."/>
        </authorList>
    </citation>
    <scope>NUCLEOTIDE SEQUENCE [LARGE SCALE GENOMIC DNA]</scope>
    <source>
        <strain evidence="1 2">DSM 45480</strain>
    </source>
</reference>
<protein>
    <recommendedName>
        <fullName evidence="3">Phage tail protein</fullName>
    </recommendedName>
</protein>
<evidence type="ECO:0008006" key="3">
    <source>
        <dbReference type="Google" id="ProtNLM"/>
    </source>
</evidence>
<dbReference type="Proteomes" id="UP000246005">
    <property type="component" value="Unassembled WGS sequence"/>
</dbReference>
<dbReference type="RefSeq" id="WP_109641201.1">
    <property type="nucleotide sequence ID" value="NZ_QGHB01000016.1"/>
</dbReference>
<name>A0A316HTX4_9PSEU</name>
<evidence type="ECO:0000313" key="2">
    <source>
        <dbReference type="Proteomes" id="UP000246005"/>
    </source>
</evidence>
<dbReference type="Pfam" id="PF18906">
    <property type="entry name" value="Phage_tube_2"/>
    <property type="match status" value="1"/>
</dbReference>
<gene>
    <name evidence="1" type="ORF">C8D88_116144</name>
</gene>